<dbReference type="InterPro" id="IPR002798">
    <property type="entry name" value="SpoIIM-like"/>
</dbReference>
<proteinExistence type="predicted"/>
<dbReference type="Proteomes" id="UP000538931">
    <property type="component" value="Unassembled WGS sequence"/>
</dbReference>
<feature type="transmembrane region" description="Helical" evidence="1">
    <location>
        <begin position="164"/>
        <end position="186"/>
    </location>
</feature>
<dbReference type="RefSeq" id="WP_181741066.1">
    <property type="nucleotide sequence ID" value="NZ_JACEMT010000053.1"/>
</dbReference>
<dbReference type="PANTHER" id="PTHR35337:SF1">
    <property type="entry name" value="SLR1478 PROTEIN"/>
    <property type="match status" value="1"/>
</dbReference>
<keyword evidence="1" id="KW-1133">Transmembrane helix</keyword>
<feature type="transmembrane region" description="Helical" evidence="1">
    <location>
        <begin position="198"/>
        <end position="219"/>
    </location>
</feature>
<sequence length="323" mass="36008">MKERDFEQQYEPLWQAFERQVEDCRQGVEKPQTTFPEQYRQLCGQLSLARQRDYSDALVARLNHLVMRGHHLLYQREARATVGRLGNALVAFVAALRQNRQYVLCAALLFILPALVMGIGTYLSETFMYSLVSPEQAAELESMYDPANDRLGPERDSETDLAMFGYYISHNIGIAFKAFAGGMFLGIGTLMVVLYNGLYLGAVTGYLTRAGFGITFYPFVIGHGAFELTAIVICGAAGLMMGHALIHPGRQRRLDALRTASAEAVKLMYGGVFMLFVAAFLEAFWSSSGQLPVAVKLVVGAALWLFVLWFCFFSKIGMSREPD</sequence>
<name>A0A7W2ACQ3_9GAMM</name>
<reference evidence="2 3" key="1">
    <citation type="submission" date="2020-07" db="EMBL/GenBank/DDBJ databases">
        <title>Bacterium isolated from marien macroalgae.</title>
        <authorList>
            <person name="Zhu K."/>
            <person name="Lu D."/>
            <person name="Du Z."/>
        </authorList>
    </citation>
    <scope>NUCLEOTIDE SEQUENCE [LARGE SCALE GENOMIC DNA]</scope>
    <source>
        <strain evidence="2 3">3-1745</strain>
    </source>
</reference>
<feature type="transmembrane region" description="Helical" evidence="1">
    <location>
        <begin position="225"/>
        <end position="246"/>
    </location>
</feature>
<keyword evidence="1" id="KW-0812">Transmembrane</keyword>
<comment type="caution">
    <text evidence="2">The sequence shown here is derived from an EMBL/GenBank/DDBJ whole genome shotgun (WGS) entry which is preliminary data.</text>
</comment>
<feature type="transmembrane region" description="Helical" evidence="1">
    <location>
        <begin position="293"/>
        <end position="313"/>
    </location>
</feature>
<evidence type="ECO:0000313" key="3">
    <source>
        <dbReference type="Proteomes" id="UP000538931"/>
    </source>
</evidence>
<feature type="transmembrane region" description="Helical" evidence="1">
    <location>
        <begin position="267"/>
        <end position="287"/>
    </location>
</feature>
<keyword evidence="1" id="KW-0472">Membrane</keyword>
<feature type="transmembrane region" description="Helical" evidence="1">
    <location>
        <begin position="102"/>
        <end position="123"/>
    </location>
</feature>
<gene>
    <name evidence="2" type="ORF">H1S06_13430</name>
</gene>
<evidence type="ECO:0000313" key="2">
    <source>
        <dbReference type="EMBL" id="MBA4503355.1"/>
    </source>
</evidence>
<organism evidence="2 3">
    <name type="scientific">Marinobacterium marinum</name>
    <dbReference type="NCBI Taxonomy" id="2756129"/>
    <lineage>
        <taxon>Bacteria</taxon>
        <taxon>Pseudomonadati</taxon>
        <taxon>Pseudomonadota</taxon>
        <taxon>Gammaproteobacteria</taxon>
        <taxon>Oceanospirillales</taxon>
        <taxon>Oceanospirillaceae</taxon>
        <taxon>Marinobacterium</taxon>
    </lineage>
</organism>
<protein>
    <submittedName>
        <fullName evidence="2">Stage II sporulation protein M</fullName>
    </submittedName>
</protein>
<dbReference type="Pfam" id="PF01944">
    <property type="entry name" value="SpoIIM"/>
    <property type="match status" value="1"/>
</dbReference>
<dbReference type="PANTHER" id="PTHR35337">
    <property type="entry name" value="SLR1478 PROTEIN"/>
    <property type="match status" value="1"/>
</dbReference>
<evidence type="ECO:0000256" key="1">
    <source>
        <dbReference type="SAM" id="Phobius"/>
    </source>
</evidence>
<dbReference type="EMBL" id="JACEMT010000053">
    <property type="protein sequence ID" value="MBA4503355.1"/>
    <property type="molecule type" value="Genomic_DNA"/>
</dbReference>
<dbReference type="AlphaFoldDB" id="A0A7W2ACQ3"/>
<keyword evidence="3" id="KW-1185">Reference proteome</keyword>
<accession>A0A7W2ACQ3</accession>